<comment type="subcellular location">
    <subcellularLocation>
        <location evidence="1">Mitochondrion intermembrane space</location>
    </subcellularLocation>
</comment>
<protein>
    <submittedName>
        <fullName evidence="12 14">Cytochrome c</fullName>
    </submittedName>
</protein>
<dbReference type="InterPro" id="IPR002327">
    <property type="entry name" value="Cyt_c_1A/1B"/>
</dbReference>
<evidence type="ECO:0000256" key="10">
    <source>
        <dbReference type="RuleBase" id="RU004427"/>
    </source>
</evidence>
<dbReference type="GO" id="GO:0009055">
    <property type="term" value="F:electron transfer activity"/>
    <property type="evidence" value="ECO:0007669"/>
    <property type="project" value="InterPro"/>
</dbReference>
<keyword evidence="7 8" id="KW-0408">Iron</keyword>
<dbReference type="SUPFAM" id="SSF46626">
    <property type="entry name" value="Cytochrome c"/>
    <property type="match status" value="1"/>
</dbReference>
<dbReference type="EMBL" id="HAAD01004200">
    <property type="protein sequence ID" value="CDG70432.1"/>
    <property type="molecule type" value="mRNA"/>
</dbReference>
<dbReference type="PRINTS" id="PR00604">
    <property type="entry name" value="CYTCHRMECIAB"/>
</dbReference>
<dbReference type="GeneID" id="100209441"/>
<reference evidence="13 14" key="2">
    <citation type="submission" date="2025-05" db="UniProtKB">
        <authorList>
            <consortium name="RefSeq"/>
        </authorList>
    </citation>
    <scope>NUCLEOTIDE SEQUENCE [LARGE SCALE GENOMIC DNA]</scope>
</reference>
<dbReference type="InterPro" id="IPR009056">
    <property type="entry name" value="Cyt_c-like_dom"/>
</dbReference>
<sequence length="112" mass="12392">MGAEKIPTGDATKGAKVFKQRCAQCHVIDQSGKHKTGPNLYGLIGRKTGQAPGFSYTQANQNKGITWNKDTLWVYLENPSKYIPGTKMVFAGIKKGQERADLIAYLEEECKK</sequence>
<keyword evidence="6 10" id="KW-0249">Electron transport</keyword>
<dbReference type="RefSeq" id="XP_065647776.1">
    <property type="nucleotide sequence ID" value="XM_065791704.1"/>
</dbReference>
<organism evidence="12">
    <name type="scientific">Hydra vulgaris</name>
    <name type="common">Hydra</name>
    <name type="synonym">Hydra attenuata</name>
    <dbReference type="NCBI Taxonomy" id="6087"/>
    <lineage>
        <taxon>Eukaryota</taxon>
        <taxon>Metazoa</taxon>
        <taxon>Cnidaria</taxon>
        <taxon>Hydrozoa</taxon>
        <taxon>Hydroidolina</taxon>
        <taxon>Anthoathecata</taxon>
        <taxon>Aplanulata</taxon>
        <taxon>Hydridae</taxon>
        <taxon>Hydra</taxon>
    </lineage>
</organism>
<reference evidence="12" key="1">
    <citation type="journal article" date="2013" name="Genome Biol. Evol.">
        <title>Punctuated emergences of genetic and phenotypic innovations in eumetazoan, bilaterian, euteleostome, and hominidae ancestors.</title>
        <authorList>
            <person name="Wenger Y."/>
            <person name="Galliot B."/>
        </authorList>
    </citation>
    <scope>NUCLEOTIDE SEQUENCE</scope>
    <source>
        <tissue evidence="12">Whole animals</tissue>
    </source>
</reference>
<evidence type="ECO:0000256" key="6">
    <source>
        <dbReference type="ARBA" id="ARBA00022982"/>
    </source>
</evidence>
<dbReference type="Proteomes" id="UP001652625">
    <property type="component" value="Chromosome 02"/>
</dbReference>
<dbReference type="Gene3D" id="1.10.760.10">
    <property type="entry name" value="Cytochrome c-like domain"/>
    <property type="match status" value="1"/>
</dbReference>
<evidence type="ECO:0000256" key="8">
    <source>
        <dbReference type="PROSITE-ProRule" id="PRU00433"/>
    </source>
</evidence>
<comment type="PTM">
    <text evidence="10">Binds 1 heme group per subunit.</text>
</comment>
<dbReference type="Pfam" id="PF00034">
    <property type="entry name" value="Cytochrom_C"/>
    <property type="match status" value="1"/>
</dbReference>
<keyword evidence="10" id="KW-0496">Mitochondrion</keyword>
<keyword evidence="4 8" id="KW-0349">Heme</keyword>
<keyword evidence="13" id="KW-1185">Reference proteome</keyword>
<evidence type="ECO:0000313" key="14">
    <source>
        <dbReference type="RefSeq" id="XP_065647776.1"/>
    </source>
</evidence>
<feature type="domain" description="Cytochrome c" evidence="11">
    <location>
        <begin position="9"/>
        <end position="110"/>
    </location>
</feature>
<evidence type="ECO:0000313" key="13">
    <source>
        <dbReference type="Proteomes" id="UP001652625"/>
    </source>
</evidence>
<dbReference type="FunFam" id="1.10.760.10:FF:000001">
    <property type="entry name" value="Cytochrome c iso-1"/>
    <property type="match status" value="1"/>
</dbReference>
<evidence type="ECO:0000256" key="7">
    <source>
        <dbReference type="ARBA" id="ARBA00023004"/>
    </source>
</evidence>
<dbReference type="PROSITE" id="PS51007">
    <property type="entry name" value="CYTC"/>
    <property type="match status" value="1"/>
</dbReference>
<dbReference type="OMA" id="KARCAQC"/>
<dbReference type="PANTHER" id="PTHR11961">
    <property type="entry name" value="CYTOCHROME C"/>
    <property type="match status" value="1"/>
</dbReference>
<keyword evidence="3 10" id="KW-0813">Transport</keyword>
<dbReference type="GO" id="GO:0020037">
    <property type="term" value="F:heme binding"/>
    <property type="evidence" value="ECO:0007669"/>
    <property type="project" value="InterPro"/>
</dbReference>
<dbReference type="GO" id="GO:0046872">
    <property type="term" value="F:metal ion binding"/>
    <property type="evidence" value="ECO:0007669"/>
    <property type="project" value="UniProtKB-KW"/>
</dbReference>
<evidence type="ECO:0000256" key="2">
    <source>
        <dbReference type="ARBA" id="ARBA00006488"/>
    </source>
</evidence>
<gene>
    <name evidence="12" type="primary">CYCS</name>
    <name evidence="14" type="synonym">LOC100209441</name>
</gene>
<dbReference type="RefSeq" id="XP_004209990.1">
    <property type="nucleotide sequence ID" value="XM_004209942.2"/>
</dbReference>
<evidence type="ECO:0000256" key="5">
    <source>
        <dbReference type="ARBA" id="ARBA00022723"/>
    </source>
</evidence>
<evidence type="ECO:0000313" key="12">
    <source>
        <dbReference type="EMBL" id="CDG70432.1"/>
    </source>
</evidence>
<evidence type="ECO:0000256" key="3">
    <source>
        <dbReference type="ARBA" id="ARBA00022448"/>
    </source>
</evidence>
<dbReference type="OrthoDB" id="449280at2759"/>
<evidence type="ECO:0000256" key="4">
    <source>
        <dbReference type="ARBA" id="ARBA00022617"/>
    </source>
</evidence>
<keyword evidence="10" id="KW-0679">Respiratory chain</keyword>
<comment type="similarity">
    <text evidence="2 9">Belongs to the cytochrome c family.</text>
</comment>
<evidence type="ECO:0000256" key="9">
    <source>
        <dbReference type="RuleBase" id="RU004426"/>
    </source>
</evidence>
<dbReference type="KEGG" id="hmg:100209441"/>
<comment type="function">
    <text evidence="10">Electron carrier protein. The oxidized form of the cytochrome c heme group can accept an electron from the heme group of the cytochrome c1 subunit of cytochrome reductase. Cytochrome c then transfers this electron to the cytochrome oxidase complex, the final protein carrier in the mitochondrial electron-transport chain.</text>
</comment>
<accession>T2MEP5</accession>
<keyword evidence="5 8" id="KW-0479">Metal-binding</keyword>
<evidence type="ECO:0000256" key="1">
    <source>
        <dbReference type="ARBA" id="ARBA00004569"/>
    </source>
</evidence>
<dbReference type="InterPro" id="IPR036909">
    <property type="entry name" value="Cyt_c-like_dom_sf"/>
</dbReference>
<dbReference type="GO" id="GO:0005758">
    <property type="term" value="C:mitochondrial intermembrane space"/>
    <property type="evidence" value="ECO:0007669"/>
    <property type="project" value="UniProtKB-SubCell"/>
</dbReference>
<proteinExistence type="evidence at transcript level"/>
<name>T2MEP5_HYDVU</name>
<dbReference type="AlphaFoldDB" id="T2MEP5"/>
<evidence type="ECO:0000259" key="11">
    <source>
        <dbReference type="PROSITE" id="PS51007"/>
    </source>
</evidence>